<sequence>MENLIEKSLFNNPLEVGFRSLILLDAFYPNKMDLTYLTWFDHLIVNTADFGGDISLHPKIPFRIGGILVRRKLVQDGLELMQSLNLISAVNDESGFYYQASDESNFIVDLISSEYGTELKERASWLFNNFSDLSREEISQIIEKNLGRWSIEFLEAKQIDLNGF</sequence>
<dbReference type="STRING" id="1217705.F900_02198"/>
<organism evidence="1 2">
    <name type="scientific">Acinetobacter modestus</name>
    <dbReference type="NCBI Taxonomy" id="1776740"/>
    <lineage>
        <taxon>Bacteria</taxon>
        <taxon>Pseudomonadati</taxon>
        <taxon>Pseudomonadota</taxon>
        <taxon>Gammaproteobacteria</taxon>
        <taxon>Moraxellales</taxon>
        <taxon>Moraxellaceae</taxon>
        <taxon>Acinetobacter</taxon>
    </lineage>
</organism>
<evidence type="ECO:0000313" key="2">
    <source>
        <dbReference type="Proteomes" id="UP000013248"/>
    </source>
</evidence>
<accession>N9LWB1</accession>
<dbReference type="Pfam" id="PF20288">
    <property type="entry name" value="MC2"/>
    <property type="match status" value="1"/>
</dbReference>
<reference evidence="1 2" key="1">
    <citation type="submission" date="2013-02" db="EMBL/GenBank/DDBJ databases">
        <title>The Genome Sequence of Acinetobacter sp. ANC 3862.</title>
        <authorList>
            <consortium name="The Broad Institute Genome Sequencing Platform"/>
            <consortium name="The Broad Institute Genome Sequencing Center for Infectious Disease"/>
            <person name="Cerqueira G."/>
            <person name="Feldgarden M."/>
            <person name="Courvalin P."/>
            <person name="Perichon B."/>
            <person name="Grillot-Courvalin C."/>
            <person name="Clermont D."/>
            <person name="Rocha E."/>
            <person name="Yoon E.-J."/>
            <person name="Nemec A."/>
            <person name="Walker B."/>
            <person name="Young S.K."/>
            <person name="Zeng Q."/>
            <person name="Gargeya S."/>
            <person name="Fitzgerald M."/>
            <person name="Haas B."/>
            <person name="Abouelleil A."/>
            <person name="Alvarado L."/>
            <person name="Arachchi H.M."/>
            <person name="Berlin A.M."/>
            <person name="Chapman S.B."/>
            <person name="Dewar J."/>
            <person name="Goldberg J."/>
            <person name="Griggs A."/>
            <person name="Gujja S."/>
            <person name="Hansen M."/>
            <person name="Howarth C."/>
            <person name="Imamovic A."/>
            <person name="Larimer J."/>
            <person name="McCowan C."/>
            <person name="Murphy C."/>
            <person name="Neiman D."/>
            <person name="Pearson M."/>
            <person name="Priest M."/>
            <person name="Roberts A."/>
            <person name="Saif S."/>
            <person name="Shea T."/>
            <person name="Sisk P."/>
            <person name="Sykes S."/>
            <person name="Wortman J."/>
            <person name="Nusbaum C."/>
            <person name="Birren B."/>
        </authorList>
    </citation>
    <scope>NUCLEOTIDE SEQUENCE [LARGE SCALE GENOMIC DNA]</scope>
    <source>
        <strain evidence="1 2">ANC 3862</strain>
    </source>
</reference>
<proteinExistence type="predicted"/>
<comment type="caution">
    <text evidence="1">The sequence shown here is derived from an EMBL/GenBank/DDBJ whole genome shotgun (WGS) entry which is preliminary data.</text>
</comment>
<name>N9LWB1_9GAMM</name>
<evidence type="ECO:0008006" key="3">
    <source>
        <dbReference type="Google" id="ProtNLM"/>
    </source>
</evidence>
<dbReference type="PATRIC" id="fig|1217705.3.peg.2133"/>
<dbReference type="EMBL" id="APRP01000022">
    <property type="protein sequence ID" value="ENX00524.1"/>
    <property type="molecule type" value="Genomic_DNA"/>
</dbReference>
<protein>
    <recommendedName>
        <fullName evidence="3">Threonine transporter</fullName>
    </recommendedName>
</protein>
<dbReference type="HOGENOM" id="CLU_134406_0_0_6"/>
<dbReference type="Proteomes" id="UP000013248">
    <property type="component" value="Unassembled WGS sequence"/>
</dbReference>
<dbReference type="InterPro" id="IPR046904">
    <property type="entry name" value="ABC-3C_MC2"/>
</dbReference>
<dbReference type="RefSeq" id="WP_005217495.1">
    <property type="nucleotide sequence ID" value="NZ_KB850089.1"/>
</dbReference>
<evidence type="ECO:0000313" key="1">
    <source>
        <dbReference type="EMBL" id="ENX00524.1"/>
    </source>
</evidence>
<dbReference type="AlphaFoldDB" id="N9LWB1"/>
<gene>
    <name evidence="1" type="ORF">F900_02198</name>
</gene>
<dbReference type="eggNOG" id="ENOG5032RUZ">
    <property type="taxonomic scope" value="Bacteria"/>
</dbReference>